<feature type="compositionally biased region" description="Basic residues" evidence="1">
    <location>
        <begin position="75"/>
        <end position="92"/>
    </location>
</feature>
<feature type="region of interest" description="Disordered" evidence="1">
    <location>
        <begin position="1"/>
        <end position="20"/>
    </location>
</feature>
<dbReference type="AlphaFoldDB" id="A0AAD9C9V5"/>
<dbReference type="Proteomes" id="UP001228049">
    <property type="component" value="Unassembled WGS sequence"/>
</dbReference>
<comment type="caution">
    <text evidence="2">The sequence shown here is derived from an EMBL/GenBank/DDBJ whole genome shotgun (WGS) entry which is preliminary data.</text>
</comment>
<evidence type="ECO:0000313" key="3">
    <source>
        <dbReference type="Proteomes" id="UP001228049"/>
    </source>
</evidence>
<reference evidence="2" key="1">
    <citation type="submission" date="2023-04" db="EMBL/GenBank/DDBJ databases">
        <title>Chromosome-level genome of Chaenocephalus aceratus.</title>
        <authorList>
            <person name="Park H."/>
        </authorList>
    </citation>
    <scope>NUCLEOTIDE SEQUENCE</scope>
    <source>
        <strain evidence="2">DE</strain>
        <tissue evidence="2">Muscle</tissue>
    </source>
</reference>
<gene>
    <name evidence="2" type="ORF">KUDE01_016377</name>
</gene>
<feature type="region of interest" description="Disordered" evidence="1">
    <location>
        <begin position="69"/>
        <end position="92"/>
    </location>
</feature>
<keyword evidence="3" id="KW-1185">Reference proteome</keyword>
<organism evidence="2 3">
    <name type="scientific">Dissostichus eleginoides</name>
    <name type="common">Patagonian toothfish</name>
    <name type="synonym">Dissostichus amissus</name>
    <dbReference type="NCBI Taxonomy" id="100907"/>
    <lineage>
        <taxon>Eukaryota</taxon>
        <taxon>Metazoa</taxon>
        <taxon>Chordata</taxon>
        <taxon>Craniata</taxon>
        <taxon>Vertebrata</taxon>
        <taxon>Euteleostomi</taxon>
        <taxon>Actinopterygii</taxon>
        <taxon>Neopterygii</taxon>
        <taxon>Teleostei</taxon>
        <taxon>Neoteleostei</taxon>
        <taxon>Acanthomorphata</taxon>
        <taxon>Eupercaria</taxon>
        <taxon>Perciformes</taxon>
        <taxon>Notothenioidei</taxon>
        <taxon>Nototheniidae</taxon>
        <taxon>Dissostichus</taxon>
    </lineage>
</organism>
<protein>
    <submittedName>
        <fullName evidence="2">Mycosin-4</fullName>
    </submittedName>
</protein>
<accession>A0AAD9C9V5</accession>
<sequence>MLEQERAGVVNNGDPEDPGLQTHFDVCQRLPRALWDQALVTAMRWWGAEESRGRGRCWRMGGLAELNQARDLRRGAKRRRKRRKKRQRQQQV</sequence>
<dbReference type="EMBL" id="JASDAP010000009">
    <property type="protein sequence ID" value="KAK1896836.1"/>
    <property type="molecule type" value="Genomic_DNA"/>
</dbReference>
<evidence type="ECO:0000313" key="2">
    <source>
        <dbReference type="EMBL" id="KAK1896836.1"/>
    </source>
</evidence>
<proteinExistence type="predicted"/>
<name>A0AAD9C9V5_DISEL</name>
<evidence type="ECO:0000256" key="1">
    <source>
        <dbReference type="SAM" id="MobiDB-lite"/>
    </source>
</evidence>